<keyword evidence="4" id="KW-1185">Reference proteome</keyword>
<evidence type="ECO:0000313" key="3">
    <source>
        <dbReference type="EMBL" id="ORY47970.1"/>
    </source>
</evidence>
<dbReference type="PANTHER" id="PTHR46098:SF1">
    <property type="entry name" value="TRNA (CYTOSINE(38)-C(5))-METHYLTRANSFERASE"/>
    <property type="match status" value="1"/>
</dbReference>
<evidence type="ECO:0000313" key="4">
    <source>
        <dbReference type="Proteomes" id="UP000193920"/>
    </source>
</evidence>
<dbReference type="InterPro" id="IPR029063">
    <property type="entry name" value="SAM-dependent_MTases_sf"/>
</dbReference>
<dbReference type="GO" id="GO:0005634">
    <property type="term" value="C:nucleus"/>
    <property type="evidence" value="ECO:0007669"/>
    <property type="project" value="TreeGrafter"/>
</dbReference>
<dbReference type="OrthoDB" id="414133at2759"/>
<gene>
    <name evidence="3" type="ORF">LY90DRAFT_8776</name>
</gene>
<feature type="region of interest" description="Disordered" evidence="2">
    <location>
        <begin position="1"/>
        <end position="36"/>
    </location>
</feature>
<dbReference type="Gene3D" id="3.40.50.150">
    <property type="entry name" value="Vaccinia Virus protein VP39"/>
    <property type="match status" value="1"/>
</dbReference>
<dbReference type="EMBL" id="MCOG01000103">
    <property type="protein sequence ID" value="ORY47970.1"/>
    <property type="molecule type" value="Genomic_DNA"/>
</dbReference>
<organism evidence="3 4">
    <name type="scientific">Neocallimastix californiae</name>
    <dbReference type="NCBI Taxonomy" id="1754190"/>
    <lineage>
        <taxon>Eukaryota</taxon>
        <taxon>Fungi</taxon>
        <taxon>Fungi incertae sedis</taxon>
        <taxon>Chytridiomycota</taxon>
        <taxon>Chytridiomycota incertae sedis</taxon>
        <taxon>Neocallimastigomycetes</taxon>
        <taxon>Neocallimastigales</taxon>
        <taxon>Neocallimastigaceae</taxon>
        <taxon>Neocallimastix</taxon>
    </lineage>
</organism>
<evidence type="ECO:0000256" key="2">
    <source>
        <dbReference type="SAM" id="MobiDB-lite"/>
    </source>
</evidence>
<dbReference type="PANTHER" id="PTHR46098">
    <property type="entry name" value="TRNA (CYTOSINE(38)-C(5))-METHYLTRANSFERASE"/>
    <property type="match status" value="1"/>
</dbReference>
<dbReference type="AlphaFoldDB" id="A0A1Y2CLU6"/>
<feature type="compositionally biased region" description="Basic and acidic residues" evidence="2">
    <location>
        <begin position="1"/>
        <end position="10"/>
    </location>
</feature>
<sequence>MDKGIKRKNNDNTNNEDNITDNNKIKKSKSNLTNKENDLETESLRILEFFCGIGGMHYAFEQSGMKGVVVASFDINTVTNSW</sequence>
<feature type="compositionally biased region" description="Low complexity" evidence="2">
    <location>
        <begin position="11"/>
        <end position="22"/>
    </location>
</feature>
<dbReference type="SUPFAM" id="SSF53335">
    <property type="entry name" value="S-adenosyl-L-methionine-dependent methyltransferases"/>
    <property type="match status" value="1"/>
</dbReference>
<protein>
    <recommendedName>
        <fullName evidence="5">S-adenosyl-L-methionine-dependent methyltransferase</fullName>
    </recommendedName>
</protein>
<proteinExistence type="predicted"/>
<comment type="caution">
    <text evidence="3">The sequence shown here is derived from an EMBL/GenBank/DDBJ whole genome shotgun (WGS) entry which is preliminary data.</text>
</comment>
<dbReference type="Proteomes" id="UP000193920">
    <property type="component" value="Unassembled WGS sequence"/>
</dbReference>
<dbReference type="InterPro" id="IPR050750">
    <property type="entry name" value="C5-MTase"/>
</dbReference>
<keyword evidence="1" id="KW-0949">S-adenosyl-L-methionine</keyword>
<accession>A0A1Y2CLU6</accession>
<evidence type="ECO:0008006" key="5">
    <source>
        <dbReference type="Google" id="ProtNLM"/>
    </source>
</evidence>
<dbReference type="STRING" id="1754190.A0A1Y2CLU6"/>
<reference evidence="3 4" key="1">
    <citation type="submission" date="2016-08" db="EMBL/GenBank/DDBJ databases">
        <title>A Parts List for Fungal Cellulosomes Revealed by Comparative Genomics.</title>
        <authorList>
            <consortium name="DOE Joint Genome Institute"/>
            <person name="Haitjema C.H."/>
            <person name="Gilmore S.P."/>
            <person name="Henske J.K."/>
            <person name="Solomon K.V."/>
            <person name="De Groot R."/>
            <person name="Kuo A."/>
            <person name="Mondo S.J."/>
            <person name="Salamov A.A."/>
            <person name="Labutti K."/>
            <person name="Zhao Z."/>
            <person name="Chiniquy J."/>
            <person name="Barry K."/>
            <person name="Brewer H.M."/>
            <person name="Purvine S.O."/>
            <person name="Wright A.T."/>
            <person name="Boxma B."/>
            <person name="Van Alen T."/>
            <person name="Hackstein J.H."/>
            <person name="Baker S.E."/>
            <person name="Grigoriev I.V."/>
            <person name="O'Malley M.A."/>
        </authorList>
    </citation>
    <scope>NUCLEOTIDE SEQUENCE [LARGE SCALE GENOMIC DNA]</scope>
    <source>
        <strain evidence="3 4">G1</strain>
    </source>
</reference>
<name>A0A1Y2CLU6_9FUNG</name>
<evidence type="ECO:0000256" key="1">
    <source>
        <dbReference type="ARBA" id="ARBA00022691"/>
    </source>
</evidence>